<dbReference type="EMBL" id="BAAAHE010000068">
    <property type="protein sequence ID" value="GAA0639077.1"/>
    <property type="molecule type" value="Genomic_DNA"/>
</dbReference>
<evidence type="ECO:0000313" key="3">
    <source>
        <dbReference type="Proteomes" id="UP001500957"/>
    </source>
</evidence>
<keyword evidence="3" id="KW-1185">Reference proteome</keyword>
<comment type="caution">
    <text evidence="2">The sequence shown here is derived from an EMBL/GenBank/DDBJ whole genome shotgun (WGS) entry which is preliminary data.</text>
</comment>
<gene>
    <name evidence="2" type="ORF">GCM10009547_48950</name>
</gene>
<dbReference type="Proteomes" id="UP001500957">
    <property type="component" value="Unassembled WGS sequence"/>
</dbReference>
<keyword evidence="1" id="KW-0732">Signal</keyword>
<evidence type="ECO:0008006" key="4">
    <source>
        <dbReference type="Google" id="ProtNLM"/>
    </source>
</evidence>
<protein>
    <recommendedName>
        <fullName evidence="4">Ribosomally synthesized peptide with SipW-like signal peptide</fullName>
    </recommendedName>
</protein>
<dbReference type="RefSeq" id="WP_344609832.1">
    <property type="nucleotide sequence ID" value="NZ_BAAAHE010000068.1"/>
</dbReference>
<sequence length="198" mass="20023">MTEPTPTRRPRRRRAAALLLAVGAVVTASGTWAAWQSDGSLTQSVSSATVTVNVADAGTGQATWSTGITNLLPGDYFHRWVTVTNTGSVPQAFTGTLSGTATLPGALTAWISSCDVAFAAGSTTCSGSSTNHLGTQATPAALGSLSNLGTINAGASKHLLVRVVFSGTADQTTYQNQASTLTLAFTGTATGGNDRTDG</sequence>
<feature type="signal peptide" evidence="1">
    <location>
        <begin position="1"/>
        <end position="33"/>
    </location>
</feature>
<accession>A0ABP3SJW2</accession>
<reference evidence="3" key="1">
    <citation type="journal article" date="2019" name="Int. J. Syst. Evol. Microbiol.">
        <title>The Global Catalogue of Microorganisms (GCM) 10K type strain sequencing project: providing services to taxonomists for standard genome sequencing and annotation.</title>
        <authorList>
            <consortium name="The Broad Institute Genomics Platform"/>
            <consortium name="The Broad Institute Genome Sequencing Center for Infectious Disease"/>
            <person name="Wu L."/>
            <person name="Ma J."/>
        </authorList>
    </citation>
    <scope>NUCLEOTIDE SEQUENCE [LARGE SCALE GENOMIC DNA]</scope>
    <source>
        <strain evidence="3">JCM 10671</strain>
    </source>
</reference>
<organism evidence="2 3">
    <name type="scientific">Sporichthya brevicatena</name>
    <dbReference type="NCBI Taxonomy" id="171442"/>
    <lineage>
        <taxon>Bacteria</taxon>
        <taxon>Bacillati</taxon>
        <taxon>Actinomycetota</taxon>
        <taxon>Actinomycetes</taxon>
        <taxon>Sporichthyales</taxon>
        <taxon>Sporichthyaceae</taxon>
        <taxon>Sporichthya</taxon>
    </lineage>
</organism>
<proteinExistence type="predicted"/>
<feature type="chain" id="PRO_5047239935" description="Ribosomally synthesized peptide with SipW-like signal peptide" evidence="1">
    <location>
        <begin position="34"/>
        <end position="198"/>
    </location>
</feature>
<name>A0ABP3SJW2_9ACTN</name>
<evidence type="ECO:0000313" key="2">
    <source>
        <dbReference type="EMBL" id="GAA0639077.1"/>
    </source>
</evidence>
<evidence type="ECO:0000256" key="1">
    <source>
        <dbReference type="SAM" id="SignalP"/>
    </source>
</evidence>